<comment type="subcellular location">
    <subcellularLocation>
        <location evidence="1">Cell membrane</location>
        <topology evidence="1">Multi-pass membrane protein</topology>
    </subcellularLocation>
</comment>
<reference evidence="8 9" key="1">
    <citation type="submission" date="2018-02" db="EMBL/GenBank/DDBJ databases">
        <title>Complete genome and methylome analysis of Bacillus caldolyticus.</title>
        <authorList>
            <person name="Fomenkov A.I."/>
            <person name="Mersha F."/>
            <person name="Vincze T."/>
            <person name="Roberts R.J."/>
        </authorList>
    </citation>
    <scope>NUCLEOTIDE SEQUENCE [LARGE SCALE GENOMIC DNA]</scope>
    <source>
        <strain evidence="8 9">NEB414</strain>
    </source>
</reference>
<keyword evidence="3 6" id="KW-0812">Transmembrane</keyword>
<feature type="transmembrane region" description="Helical" evidence="6">
    <location>
        <begin position="166"/>
        <end position="187"/>
    </location>
</feature>
<dbReference type="PRINTS" id="PR01035">
    <property type="entry name" value="TCRTETA"/>
</dbReference>
<dbReference type="PANTHER" id="PTHR43683:SF1">
    <property type="entry name" value="MULTIDRUG EFFLUX PROTEIN YFMO"/>
    <property type="match status" value="1"/>
</dbReference>
<dbReference type="PANTHER" id="PTHR43683">
    <property type="entry name" value="MULTIDRUG EFFLUX PROTEIN YFMO"/>
    <property type="match status" value="1"/>
</dbReference>
<dbReference type="Pfam" id="PF07690">
    <property type="entry name" value="MFS_1"/>
    <property type="match status" value="1"/>
</dbReference>
<name>A0ABM6QLX9_BACCL</name>
<feature type="transmembrane region" description="Helical" evidence="6">
    <location>
        <begin position="298"/>
        <end position="317"/>
    </location>
</feature>
<keyword evidence="2" id="KW-0813">Transport</keyword>
<feature type="transmembrane region" description="Helical" evidence="6">
    <location>
        <begin position="241"/>
        <end position="263"/>
    </location>
</feature>
<protein>
    <submittedName>
        <fullName evidence="8">MFS transporter</fullName>
    </submittedName>
</protein>
<dbReference type="InterPro" id="IPR011701">
    <property type="entry name" value="MFS"/>
</dbReference>
<dbReference type="SUPFAM" id="SSF103473">
    <property type="entry name" value="MFS general substrate transporter"/>
    <property type="match status" value="1"/>
</dbReference>
<evidence type="ECO:0000256" key="2">
    <source>
        <dbReference type="ARBA" id="ARBA00022448"/>
    </source>
</evidence>
<dbReference type="EMBL" id="CP025074">
    <property type="protein sequence ID" value="AUI36511.1"/>
    <property type="molecule type" value="Genomic_DNA"/>
</dbReference>
<gene>
    <name evidence="8" type="ORF">CWI35_08220</name>
</gene>
<feature type="transmembrane region" description="Helical" evidence="6">
    <location>
        <begin position="275"/>
        <end position="292"/>
    </location>
</feature>
<accession>A0ABM6QLX9</accession>
<dbReference type="Proteomes" id="UP000265462">
    <property type="component" value="Chromosome"/>
</dbReference>
<evidence type="ECO:0000256" key="5">
    <source>
        <dbReference type="ARBA" id="ARBA00023136"/>
    </source>
</evidence>
<evidence type="ECO:0000256" key="6">
    <source>
        <dbReference type="SAM" id="Phobius"/>
    </source>
</evidence>
<keyword evidence="9" id="KW-1185">Reference proteome</keyword>
<feature type="transmembrane region" description="Helical" evidence="6">
    <location>
        <begin position="212"/>
        <end position="235"/>
    </location>
</feature>
<dbReference type="InterPro" id="IPR053200">
    <property type="entry name" value="YfmO-like"/>
</dbReference>
<evidence type="ECO:0000256" key="3">
    <source>
        <dbReference type="ARBA" id="ARBA00022692"/>
    </source>
</evidence>
<feature type="transmembrane region" description="Helical" evidence="6">
    <location>
        <begin position="81"/>
        <end position="100"/>
    </location>
</feature>
<feature type="transmembrane region" description="Helical" evidence="6">
    <location>
        <begin position="53"/>
        <end position="74"/>
    </location>
</feature>
<feature type="transmembrane region" description="Helical" evidence="6">
    <location>
        <begin position="112"/>
        <end position="131"/>
    </location>
</feature>
<evidence type="ECO:0000313" key="8">
    <source>
        <dbReference type="EMBL" id="AUI36511.1"/>
    </source>
</evidence>
<feature type="transmembrane region" description="Helical" evidence="6">
    <location>
        <begin position="138"/>
        <end position="160"/>
    </location>
</feature>
<dbReference type="Gene3D" id="1.20.1250.20">
    <property type="entry name" value="MFS general substrate transporter like domains"/>
    <property type="match status" value="1"/>
</dbReference>
<feature type="transmembrane region" description="Helical" evidence="6">
    <location>
        <begin position="21"/>
        <end position="41"/>
    </location>
</feature>
<sequence length="391" mass="42678">MKQKKRTYSLHITGYPESSGDIFFCFVRRFFVVDPILPVIAESIGATHWQVEMLFTAYIFTMAVMMIPVGLVVSRVGDKQMMVIGLGLVTIFSLLCGFAADIPQLSIFRAGWGLGNATFFATAMTLLIALTPQASTAVGLYEAAIGLGMAGGPLIGGLLGQHSWRYPFIGTSVLIFIAFLLVAFFVYDPNKGKPKKAVGWQEMRHLLAFPPFLKGAIGGMLYYYGFFVVLAYSPLVMKLSAIQIGLVFFGWGLCLAYGSAALAHRLEAKYESKQILPYSLLLFAVLLLLLAVAEQTWFMIVLIILSGLVSGLNNALFTGYVMETSPYERGVTSGMYNFVRWMGAAIAPVLSGVIGHAVSAKAPFMIAMALSLVAFLFLAWRKREPSATKTV</sequence>
<proteinExistence type="predicted"/>
<keyword evidence="4 6" id="KW-1133">Transmembrane helix</keyword>
<feature type="domain" description="Major facilitator superfamily (MFS) profile" evidence="7">
    <location>
        <begin position="1"/>
        <end position="386"/>
    </location>
</feature>
<evidence type="ECO:0000256" key="4">
    <source>
        <dbReference type="ARBA" id="ARBA00022989"/>
    </source>
</evidence>
<evidence type="ECO:0000259" key="7">
    <source>
        <dbReference type="PROSITE" id="PS50850"/>
    </source>
</evidence>
<dbReference type="CDD" id="cd17474">
    <property type="entry name" value="MFS_YfmO_like"/>
    <property type="match status" value="1"/>
</dbReference>
<dbReference type="PROSITE" id="PS50850">
    <property type="entry name" value="MFS"/>
    <property type="match status" value="1"/>
</dbReference>
<evidence type="ECO:0000313" key="9">
    <source>
        <dbReference type="Proteomes" id="UP000265462"/>
    </source>
</evidence>
<dbReference type="InterPro" id="IPR036259">
    <property type="entry name" value="MFS_trans_sf"/>
</dbReference>
<evidence type="ECO:0000256" key="1">
    <source>
        <dbReference type="ARBA" id="ARBA00004651"/>
    </source>
</evidence>
<feature type="transmembrane region" description="Helical" evidence="6">
    <location>
        <begin position="338"/>
        <end position="358"/>
    </location>
</feature>
<dbReference type="InterPro" id="IPR001958">
    <property type="entry name" value="Tet-R_TetA/multi-R_MdtG-like"/>
</dbReference>
<organism evidence="8 9">
    <name type="scientific">Bacillus caldolyticus</name>
    <dbReference type="NCBI Taxonomy" id="1394"/>
    <lineage>
        <taxon>Bacteria</taxon>
        <taxon>Bacillati</taxon>
        <taxon>Bacillota</taxon>
        <taxon>Bacilli</taxon>
        <taxon>Bacillales</taxon>
        <taxon>Anoxybacillaceae</taxon>
        <taxon>Geobacillus</taxon>
        <taxon>Geobacillus thermoleovorans group</taxon>
    </lineage>
</organism>
<feature type="transmembrane region" description="Helical" evidence="6">
    <location>
        <begin position="364"/>
        <end position="380"/>
    </location>
</feature>
<dbReference type="InterPro" id="IPR020846">
    <property type="entry name" value="MFS_dom"/>
</dbReference>
<keyword evidence="5 6" id="KW-0472">Membrane</keyword>